<dbReference type="Proteomes" id="UP000824540">
    <property type="component" value="Unassembled WGS sequence"/>
</dbReference>
<proteinExistence type="predicted"/>
<protein>
    <recommendedName>
        <fullName evidence="1">LysM and putative peptidoglycan-binding domain-containing protein 1</fullName>
    </recommendedName>
</protein>
<dbReference type="InterPro" id="IPR018392">
    <property type="entry name" value="LysM"/>
</dbReference>
<dbReference type="Pfam" id="PF01476">
    <property type="entry name" value="LysM"/>
    <property type="match status" value="1"/>
</dbReference>
<evidence type="ECO:0000256" key="1">
    <source>
        <dbReference type="ARBA" id="ARBA00040996"/>
    </source>
</evidence>
<dbReference type="SMART" id="SM00257">
    <property type="entry name" value="LysM"/>
    <property type="match status" value="1"/>
</dbReference>
<dbReference type="PROSITE" id="PS51782">
    <property type="entry name" value="LYSM"/>
    <property type="match status" value="1"/>
</dbReference>
<evidence type="ECO:0000313" key="4">
    <source>
        <dbReference type="EMBL" id="KAG9345307.1"/>
    </source>
</evidence>
<name>A0A8T2P9I8_9TELE</name>
<dbReference type="EMBL" id="JAFBMS010000018">
    <property type="protein sequence ID" value="KAG9345307.1"/>
    <property type="molecule type" value="Genomic_DNA"/>
</dbReference>
<dbReference type="PANTHER" id="PTHR20932:SF2">
    <property type="entry name" value="AND PUTATIVE PEPTIDOGLYCAN-BINDING DOMAIN-CONTAINING PROTEIN 1-RELATED"/>
    <property type="match status" value="1"/>
</dbReference>
<evidence type="ECO:0000256" key="2">
    <source>
        <dbReference type="SAM" id="MobiDB-lite"/>
    </source>
</evidence>
<reference evidence="4" key="1">
    <citation type="thesis" date="2021" institute="BYU ScholarsArchive" country="Provo, UT, USA">
        <title>Applications of and Algorithms for Genome Assembly and Genomic Analyses with an Emphasis on Marine Teleosts.</title>
        <authorList>
            <person name="Pickett B.D."/>
        </authorList>
    </citation>
    <scope>NUCLEOTIDE SEQUENCE</scope>
    <source>
        <strain evidence="4">HI-2016</strain>
    </source>
</reference>
<feature type="region of interest" description="Disordered" evidence="2">
    <location>
        <begin position="179"/>
        <end position="209"/>
    </location>
</feature>
<feature type="region of interest" description="Disordered" evidence="2">
    <location>
        <begin position="1"/>
        <end position="44"/>
    </location>
</feature>
<feature type="domain" description="LysM" evidence="3">
    <location>
        <begin position="40"/>
        <end position="84"/>
    </location>
</feature>
<feature type="compositionally biased region" description="Polar residues" evidence="2">
    <location>
        <begin position="183"/>
        <end position="198"/>
    </location>
</feature>
<comment type="caution">
    <text evidence="4">The sequence shown here is derived from an EMBL/GenBank/DDBJ whole genome shotgun (WGS) entry which is preliminary data.</text>
</comment>
<keyword evidence="5" id="KW-1185">Reference proteome</keyword>
<gene>
    <name evidence="4" type="ORF">JZ751_009853</name>
</gene>
<dbReference type="PANTHER" id="PTHR20932">
    <property type="entry name" value="LYSM AND PUTATIVE PEPTIDOGLYCAN-BINDING DOMAIN-CONTAINING PROTEIN"/>
    <property type="match status" value="1"/>
</dbReference>
<evidence type="ECO:0000259" key="3">
    <source>
        <dbReference type="PROSITE" id="PS51782"/>
    </source>
</evidence>
<dbReference type="InterPro" id="IPR036779">
    <property type="entry name" value="LysM_dom_sf"/>
</dbReference>
<sequence length="229" mass="25099">MSSEPAPCSAGGSGLLRGNRTRSYGSLVRSPLSPVRQGRIEHQVQPGETLQGLALKYGVSMEQIKRANRLYTNDSIFLKKSLSIPVLRDTDSLKNGVESAEEGSSQSEESERRGDHSQRGGQANGTHDRNANVEEGNSDLSPMDFLKRMDISISQSKQAAAKNIKEGDKGFAVVEQFQPRRASASQITESRSSASSPRTHQRAMLGAVPLTITKRTKKLKDREDEIFEL</sequence>
<organism evidence="4 5">
    <name type="scientific">Albula glossodonta</name>
    <name type="common">roundjaw bonefish</name>
    <dbReference type="NCBI Taxonomy" id="121402"/>
    <lineage>
        <taxon>Eukaryota</taxon>
        <taxon>Metazoa</taxon>
        <taxon>Chordata</taxon>
        <taxon>Craniata</taxon>
        <taxon>Vertebrata</taxon>
        <taxon>Euteleostomi</taxon>
        <taxon>Actinopterygii</taxon>
        <taxon>Neopterygii</taxon>
        <taxon>Teleostei</taxon>
        <taxon>Albuliformes</taxon>
        <taxon>Albulidae</taxon>
        <taxon>Albula</taxon>
    </lineage>
</organism>
<dbReference type="CDD" id="cd00118">
    <property type="entry name" value="LysM"/>
    <property type="match status" value="1"/>
</dbReference>
<evidence type="ECO:0000313" key="5">
    <source>
        <dbReference type="Proteomes" id="UP000824540"/>
    </source>
</evidence>
<dbReference type="SUPFAM" id="SSF54106">
    <property type="entry name" value="LysM domain"/>
    <property type="match status" value="1"/>
</dbReference>
<accession>A0A8T2P9I8</accession>
<feature type="region of interest" description="Disordered" evidence="2">
    <location>
        <begin position="93"/>
        <end position="142"/>
    </location>
</feature>
<dbReference type="AlphaFoldDB" id="A0A8T2P9I8"/>
<feature type="compositionally biased region" description="Basic and acidic residues" evidence="2">
    <location>
        <begin position="109"/>
        <end position="118"/>
    </location>
</feature>
<dbReference type="Gene3D" id="3.10.350.10">
    <property type="entry name" value="LysM domain"/>
    <property type="match status" value="1"/>
</dbReference>
<dbReference type="OrthoDB" id="2107166at2759"/>
<dbReference type="InterPro" id="IPR045030">
    <property type="entry name" value="LYSM1-4"/>
</dbReference>